<feature type="transmembrane region" description="Helical" evidence="2">
    <location>
        <begin position="264"/>
        <end position="283"/>
    </location>
</feature>
<feature type="transmembrane region" description="Helical" evidence="2">
    <location>
        <begin position="290"/>
        <end position="309"/>
    </location>
</feature>
<dbReference type="AlphaFoldDB" id="A0A1C4WSI9"/>
<feature type="region of interest" description="Disordered" evidence="1">
    <location>
        <begin position="1"/>
        <end position="32"/>
    </location>
</feature>
<dbReference type="RefSeq" id="WP_088981751.1">
    <property type="nucleotide sequence ID" value="NZ_LT607413.1"/>
</dbReference>
<name>A0A1C4WSI9_MICEC</name>
<dbReference type="InParanoid" id="A0A1C4WSI9"/>
<feature type="compositionally biased region" description="Basic and acidic residues" evidence="1">
    <location>
        <begin position="393"/>
        <end position="407"/>
    </location>
</feature>
<evidence type="ECO:0000313" key="3">
    <source>
        <dbReference type="EMBL" id="SCE99217.1"/>
    </source>
</evidence>
<proteinExistence type="predicted"/>
<feature type="compositionally biased region" description="Basic and acidic residues" evidence="1">
    <location>
        <begin position="1"/>
        <end position="16"/>
    </location>
</feature>
<feature type="region of interest" description="Disordered" evidence="1">
    <location>
        <begin position="336"/>
        <end position="407"/>
    </location>
</feature>
<keyword evidence="4" id="KW-1185">Reference proteome</keyword>
<feature type="transmembrane region" description="Helical" evidence="2">
    <location>
        <begin position="126"/>
        <end position="148"/>
    </location>
</feature>
<feature type="transmembrane region" description="Helical" evidence="2">
    <location>
        <begin position="315"/>
        <end position="332"/>
    </location>
</feature>
<dbReference type="EMBL" id="LT607413">
    <property type="protein sequence ID" value="SCE99217.1"/>
    <property type="molecule type" value="Genomic_DNA"/>
</dbReference>
<organism evidence="3 4">
    <name type="scientific">Micromonospora echinospora</name>
    <name type="common">Micromonospora purpurea</name>
    <dbReference type="NCBI Taxonomy" id="1877"/>
    <lineage>
        <taxon>Bacteria</taxon>
        <taxon>Bacillati</taxon>
        <taxon>Actinomycetota</taxon>
        <taxon>Actinomycetes</taxon>
        <taxon>Micromonosporales</taxon>
        <taxon>Micromonosporaceae</taxon>
        <taxon>Micromonospora</taxon>
    </lineage>
</organism>
<gene>
    <name evidence="3" type="ORF">GA0070618_2465</name>
</gene>
<dbReference type="Proteomes" id="UP000198253">
    <property type="component" value="Chromosome I"/>
</dbReference>
<feature type="transmembrane region" description="Helical" evidence="2">
    <location>
        <begin position="72"/>
        <end position="91"/>
    </location>
</feature>
<reference evidence="4" key="1">
    <citation type="submission" date="2016-06" db="EMBL/GenBank/DDBJ databases">
        <authorList>
            <person name="Varghese N."/>
            <person name="Submissions Spin"/>
        </authorList>
    </citation>
    <scope>NUCLEOTIDE SEQUENCE [LARGE SCALE GENOMIC DNA]</scope>
    <source>
        <strain evidence="4">DSM 43816</strain>
    </source>
</reference>
<sequence>MGYDEPGRGESVDRHQSGPATAVVPEPPPVAEPGPDRVAVHVAWEAVLAGTVGVLGLLLWLQEPRVLRGDGLRELLVGVVGLGLLALAAGLSLRTAAPNLAIGPVAVAAALHFAEQGDRGTTEAMVPALVVAVLGGLVMAMFVVLLHVPAWAASLAAAAGVVTYIERRSVPVLVQAHYDPRHNAYQLFAGLLAVAVLGGLFGAIRPVRGLVGRFRSVEDPARRRGAVAALVTGGAVVGSTVLAMLAGVLLVANGADRVVPDPGLDWTALGVGMALLGGTSAFGRRGGVSGTMLVVVLAGLFFAYVDAAGHEISRWAVAGAALAVGLVVTRMVETYGRPRPASGEPPDPGPGGDPSTSSGWALPGTGAGTGTYVGPWPPALPDRSTEDPADPWARWDGERDRWHGDRG</sequence>
<feature type="transmembrane region" description="Helical" evidence="2">
    <location>
        <begin position="38"/>
        <end position="60"/>
    </location>
</feature>
<evidence type="ECO:0000256" key="1">
    <source>
        <dbReference type="SAM" id="MobiDB-lite"/>
    </source>
</evidence>
<keyword evidence="2" id="KW-0472">Membrane</keyword>
<accession>A0A1C4WSI9</accession>
<feature type="transmembrane region" description="Helical" evidence="2">
    <location>
        <begin position="225"/>
        <end position="252"/>
    </location>
</feature>
<keyword evidence="2" id="KW-1133">Transmembrane helix</keyword>
<protein>
    <submittedName>
        <fullName evidence="3">Monosaccharide ABC transporter membrane protein, CUT2 family</fullName>
    </submittedName>
</protein>
<feature type="transmembrane region" description="Helical" evidence="2">
    <location>
        <begin position="184"/>
        <end position="204"/>
    </location>
</feature>
<evidence type="ECO:0000313" key="4">
    <source>
        <dbReference type="Proteomes" id="UP000198253"/>
    </source>
</evidence>
<keyword evidence="2" id="KW-0812">Transmembrane</keyword>
<evidence type="ECO:0000256" key="2">
    <source>
        <dbReference type="SAM" id="Phobius"/>
    </source>
</evidence>